<name>A0A117NH62_PICGL</name>
<dbReference type="AlphaFoldDB" id="A0A117NH62"/>
<dbReference type="EMBL" id="LKAM01000006">
    <property type="protein sequence ID" value="KUM47885.1"/>
    <property type="molecule type" value="Genomic_DNA"/>
</dbReference>
<feature type="region of interest" description="Disordered" evidence="1">
    <location>
        <begin position="24"/>
        <end position="54"/>
    </location>
</feature>
<feature type="compositionally biased region" description="Basic and acidic residues" evidence="1">
    <location>
        <begin position="44"/>
        <end position="54"/>
    </location>
</feature>
<reference evidence="2" key="1">
    <citation type="journal article" date="2015" name="Genome Biol. Evol.">
        <title>Organellar Genomes of White Spruce (Picea glauca): Assembly and Annotation.</title>
        <authorList>
            <person name="Jackman S.D."/>
            <person name="Warren R.L."/>
            <person name="Gibb E.A."/>
            <person name="Vandervalk B.P."/>
            <person name="Mohamadi H."/>
            <person name="Chu J."/>
            <person name="Raymond A."/>
            <person name="Pleasance S."/>
            <person name="Coope R."/>
            <person name="Wildung M.R."/>
            <person name="Ritland C.E."/>
            <person name="Bousquet J."/>
            <person name="Jones S.J."/>
            <person name="Bohlmann J."/>
            <person name="Birol I."/>
        </authorList>
    </citation>
    <scope>NUCLEOTIDE SEQUENCE [LARGE SCALE GENOMIC DNA]</scope>
    <source>
        <tissue evidence="2">Flushing bud</tissue>
    </source>
</reference>
<feature type="compositionally biased region" description="Basic and acidic residues" evidence="1">
    <location>
        <begin position="24"/>
        <end position="36"/>
    </location>
</feature>
<organism evidence="2">
    <name type="scientific">Picea glauca</name>
    <name type="common">White spruce</name>
    <name type="synonym">Pinus glauca</name>
    <dbReference type="NCBI Taxonomy" id="3330"/>
    <lineage>
        <taxon>Eukaryota</taxon>
        <taxon>Viridiplantae</taxon>
        <taxon>Streptophyta</taxon>
        <taxon>Embryophyta</taxon>
        <taxon>Tracheophyta</taxon>
        <taxon>Spermatophyta</taxon>
        <taxon>Pinopsida</taxon>
        <taxon>Pinidae</taxon>
        <taxon>Conifers I</taxon>
        <taxon>Pinales</taxon>
        <taxon>Pinaceae</taxon>
        <taxon>Picea</taxon>
    </lineage>
</organism>
<evidence type="ECO:0000256" key="1">
    <source>
        <dbReference type="SAM" id="MobiDB-lite"/>
    </source>
</evidence>
<accession>A0A117NH62</accession>
<evidence type="ECO:0000313" key="2">
    <source>
        <dbReference type="EMBL" id="KUM47885.1"/>
    </source>
</evidence>
<keyword evidence="2" id="KW-0496">Mitochondrion</keyword>
<gene>
    <name evidence="2" type="ORF">ABT39_MTgene4879</name>
</gene>
<protein>
    <submittedName>
        <fullName evidence="2">Uncharacterized protein</fullName>
    </submittedName>
</protein>
<comment type="caution">
    <text evidence="2">The sequence shown here is derived from an EMBL/GenBank/DDBJ whole genome shotgun (WGS) entry which is preliminary data.</text>
</comment>
<geneLocation type="mitochondrion" evidence="2"/>
<proteinExistence type="predicted"/>
<sequence length="54" mass="6137">MLGRVIVILENPIANQMHIWGEKKSQEGEGHVEIKDNNQPLNLEHGDHVKVDEP</sequence>